<dbReference type="AlphaFoldDB" id="A0A0G4FRB4"/>
<accession>A0A0G4FRB4</accession>
<feature type="binding site" evidence="10">
    <location>
        <position position="347"/>
    </location>
    <ligand>
        <name>Zn(2+)</name>
        <dbReference type="ChEBI" id="CHEBI:29105"/>
        <note>catalytic</note>
    </ligand>
</feature>
<comment type="similarity">
    <text evidence="2">Belongs to the peptidase M1 family.</text>
</comment>
<dbReference type="InterPro" id="IPR034015">
    <property type="entry name" value="M1_LTA4H"/>
</dbReference>
<evidence type="ECO:0000256" key="2">
    <source>
        <dbReference type="ARBA" id="ARBA00010136"/>
    </source>
</evidence>
<dbReference type="SMART" id="SM01263">
    <property type="entry name" value="Leuk-A4-hydro_C"/>
    <property type="match status" value="1"/>
</dbReference>
<dbReference type="InterPro" id="IPR015211">
    <property type="entry name" value="Peptidase_M1_C"/>
</dbReference>
<dbReference type="Pfam" id="PF01433">
    <property type="entry name" value="Peptidase_M1"/>
    <property type="match status" value="1"/>
</dbReference>
<feature type="binding site" evidence="10">
    <location>
        <position position="370"/>
    </location>
    <ligand>
        <name>Zn(2+)</name>
        <dbReference type="ChEBI" id="CHEBI:29105"/>
        <note>catalytic</note>
    </ligand>
</feature>
<evidence type="ECO:0000256" key="1">
    <source>
        <dbReference type="ARBA" id="ARBA00004496"/>
    </source>
</evidence>
<name>A0A0G4FRB4_9ALVE</name>
<dbReference type="PANTHER" id="PTHR45726:SF3">
    <property type="entry name" value="LEUKOTRIENE A-4 HYDROLASE"/>
    <property type="match status" value="1"/>
</dbReference>
<dbReference type="PANTHER" id="PTHR45726">
    <property type="entry name" value="LEUKOTRIENE A-4 HYDROLASE"/>
    <property type="match status" value="1"/>
</dbReference>
<keyword evidence="5 10" id="KW-0479">Metal-binding</keyword>
<comment type="subcellular location">
    <subcellularLocation>
        <location evidence="1">Cytoplasm</location>
    </subcellularLocation>
</comment>
<evidence type="ECO:0000256" key="5">
    <source>
        <dbReference type="ARBA" id="ARBA00022723"/>
    </source>
</evidence>
<keyword evidence="8" id="KW-0482">Metalloprotease</keyword>
<dbReference type="Pfam" id="PF17900">
    <property type="entry name" value="Peptidase_M1_N"/>
    <property type="match status" value="1"/>
</dbReference>
<organism evidence="12">
    <name type="scientific">Chromera velia CCMP2878</name>
    <dbReference type="NCBI Taxonomy" id="1169474"/>
    <lineage>
        <taxon>Eukaryota</taxon>
        <taxon>Sar</taxon>
        <taxon>Alveolata</taxon>
        <taxon>Colpodellida</taxon>
        <taxon>Chromeraceae</taxon>
        <taxon>Chromera</taxon>
    </lineage>
</organism>
<keyword evidence="3" id="KW-0963">Cytoplasm</keyword>
<dbReference type="EMBL" id="CDMZ01000571">
    <property type="protein sequence ID" value="CEM17096.1"/>
    <property type="molecule type" value="Genomic_DNA"/>
</dbReference>
<feature type="active site" description="Proton acceptor" evidence="9">
    <location>
        <position position="348"/>
    </location>
</feature>
<feature type="domain" description="Peptidase M1 leukotriene A4 hydrolase/aminopeptidase C-terminal" evidence="11">
    <location>
        <begin position="542"/>
        <end position="686"/>
    </location>
</feature>
<evidence type="ECO:0000313" key="12">
    <source>
        <dbReference type="EMBL" id="CEM17096.1"/>
    </source>
</evidence>
<evidence type="ECO:0000256" key="10">
    <source>
        <dbReference type="PIRSR" id="PIRSR634015-3"/>
    </source>
</evidence>
<dbReference type="CDD" id="cd09599">
    <property type="entry name" value="M1_LTA4H"/>
    <property type="match status" value="1"/>
</dbReference>
<evidence type="ECO:0000256" key="7">
    <source>
        <dbReference type="ARBA" id="ARBA00022833"/>
    </source>
</evidence>
<dbReference type="SUPFAM" id="SSF55486">
    <property type="entry name" value="Metalloproteases ('zincins'), catalytic domain"/>
    <property type="match status" value="1"/>
</dbReference>
<dbReference type="InterPro" id="IPR045357">
    <property type="entry name" value="Aminopeptidase_N-like_N"/>
</dbReference>
<dbReference type="Gene3D" id="1.10.390.10">
    <property type="entry name" value="Neutral Protease Domain 2"/>
    <property type="match status" value="1"/>
</dbReference>
<dbReference type="GO" id="GO:0006508">
    <property type="term" value="P:proteolysis"/>
    <property type="evidence" value="ECO:0007669"/>
    <property type="project" value="UniProtKB-KW"/>
</dbReference>
<keyword evidence="4" id="KW-0645">Protease</keyword>
<protein>
    <recommendedName>
        <fullName evidence="11">Peptidase M1 leukotriene A4 hydrolase/aminopeptidase C-terminal domain-containing protein</fullName>
    </recommendedName>
</protein>
<evidence type="ECO:0000256" key="8">
    <source>
        <dbReference type="ARBA" id="ARBA00023049"/>
    </source>
</evidence>
<dbReference type="InterPro" id="IPR016024">
    <property type="entry name" value="ARM-type_fold"/>
</dbReference>
<dbReference type="InterPro" id="IPR049980">
    <property type="entry name" value="LTA4H_cat"/>
</dbReference>
<dbReference type="VEuPathDB" id="CryptoDB:Cvel_18372"/>
<keyword evidence="7 10" id="KW-0862">Zinc</keyword>
<dbReference type="PhylomeDB" id="A0A0G4FRB4"/>
<comment type="cofactor">
    <cofactor evidence="10">
        <name>Zn(2+)</name>
        <dbReference type="ChEBI" id="CHEBI:29105"/>
    </cofactor>
    <text evidence="10">Binds 1 zinc ion per subunit.</text>
</comment>
<dbReference type="SUPFAM" id="SSF48371">
    <property type="entry name" value="ARM repeat"/>
    <property type="match status" value="1"/>
</dbReference>
<proteinExistence type="inferred from homology"/>
<evidence type="ECO:0000256" key="9">
    <source>
        <dbReference type="PIRSR" id="PIRSR634015-1"/>
    </source>
</evidence>
<dbReference type="InterPro" id="IPR001930">
    <property type="entry name" value="Peptidase_M1"/>
</dbReference>
<sequence>MTTTPRPDVHSFSNFTQVTTRSLDLSVSSIDFEQKTLDGFSCLELEVLSSEAKEVVLDIGKQKITGVTAGVIGRESGVTQWQTPNFSIDPPTEHLGRPLRIPIPEGAKQQKGALFHVKIHFTTAPGTETPGVDWLPAESTSSQTHPLVYSQFQAILARTVFPCMDCPAVKAPFAITVTTPDGMAVACSGTSAPTAEAPCQISAAVPVKGGTYRYVQTNPVPSYLIAFACGHLVHLPMSARCGVVGDPKEVAPGVEELRGVPEAAIRAAEEITGVRYHWGRYDILVLPRFFPFGGMENPNLTFMNACLLTGSRPLVPESEKDESEVPLSDLAKRISSVDKCLVDVVVHEICHSWAGNLVTNAQWCDFWLNEGFDEYLTRAVLERLFGADYRKFQHRVGLGEMEKAVIEWMEGPEEEREYAKVVPNVDSIDPDDAFSRIPYERGCAVLLRMEQKIGRQAMILWLKSHFSDNAKGTVTTEGVLQHFKEKHPKAHAELDWQEILYRSDYPPHDFEDIVASPADALLQEALRASGVSRGSDGKPKMTPMEAGDLKEKLSAVLSSSSAQWSDLHTSAYLDELLLIPGERPLSPECAQVIDSILGSVRDGGGDISSCPVTELSYRALWLRLRARDLSVEGLLRSFLCGIGRGVYLKALYCEAAKMDAQMAGRIYREARGRYHPTARTQAEKALGPEGLKAAGLD</sequence>
<gene>
    <name evidence="12" type="ORF">Cvel_18372</name>
</gene>
<dbReference type="GO" id="GO:0008270">
    <property type="term" value="F:zinc ion binding"/>
    <property type="evidence" value="ECO:0007669"/>
    <property type="project" value="InterPro"/>
</dbReference>
<dbReference type="InterPro" id="IPR038502">
    <property type="entry name" value="M1_LTA-4_hydro/amino_C_sf"/>
</dbReference>
<dbReference type="PRINTS" id="PR00756">
    <property type="entry name" value="ALADIPTASE"/>
</dbReference>
<keyword evidence="6" id="KW-0378">Hydrolase</keyword>
<feature type="binding site" evidence="10">
    <location>
        <position position="351"/>
    </location>
    <ligand>
        <name>Zn(2+)</name>
        <dbReference type="ChEBI" id="CHEBI:29105"/>
        <note>catalytic</note>
    </ligand>
</feature>
<dbReference type="Gene3D" id="3.30.2010.30">
    <property type="match status" value="1"/>
</dbReference>
<dbReference type="InterPro" id="IPR027268">
    <property type="entry name" value="Peptidase_M4/M1_CTD_sf"/>
</dbReference>
<feature type="active site" description="Proton donor" evidence="9">
    <location>
        <position position="439"/>
    </location>
</feature>
<evidence type="ECO:0000256" key="6">
    <source>
        <dbReference type="ARBA" id="ARBA00022801"/>
    </source>
</evidence>
<dbReference type="Gene3D" id="1.25.40.320">
    <property type="entry name" value="Peptidase M1, leukotriene A4 hydrolase/aminopeptidase C-terminal domain"/>
    <property type="match status" value="1"/>
</dbReference>
<dbReference type="GO" id="GO:0008237">
    <property type="term" value="F:metallopeptidase activity"/>
    <property type="evidence" value="ECO:0007669"/>
    <property type="project" value="UniProtKB-KW"/>
</dbReference>
<dbReference type="InterPro" id="IPR014782">
    <property type="entry name" value="Peptidase_M1_dom"/>
</dbReference>
<dbReference type="Gene3D" id="2.60.40.1730">
    <property type="entry name" value="tricorn interacting facor f3 domain"/>
    <property type="match status" value="1"/>
</dbReference>
<dbReference type="SUPFAM" id="SSF63737">
    <property type="entry name" value="Leukotriene A4 hydrolase N-terminal domain"/>
    <property type="match status" value="1"/>
</dbReference>
<evidence type="ECO:0000256" key="3">
    <source>
        <dbReference type="ARBA" id="ARBA00022490"/>
    </source>
</evidence>
<dbReference type="InterPro" id="IPR042097">
    <property type="entry name" value="Aminopeptidase_N-like_N_sf"/>
</dbReference>
<evidence type="ECO:0000259" key="11">
    <source>
        <dbReference type="SMART" id="SM01263"/>
    </source>
</evidence>
<evidence type="ECO:0000256" key="4">
    <source>
        <dbReference type="ARBA" id="ARBA00022670"/>
    </source>
</evidence>
<dbReference type="Pfam" id="PF09127">
    <property type="entry name" value="Leuk-A4-hydro_C"/>
    <property type="match status" value="1"/>
</dbReference>
<dbReference type="GO" id="GO:0005737">
    <property type="term" value="C:cytoplasm"/>
    <property type="evidence" value="ECO:0007669"/>
    <property type="project" value="UniProtKB-SubCell"/>
</dbReference>
<reference evidence="12" key="1">
    <citation type="submission" date="2014-11" db="EMBL/GenBank/DDBJ databases">
        <authorList>
            <person name="Otto D Thomas"/>
            <person name="Naeem Raeece"/>
        </authorList>
    </citation>
    <scope>NUCLEOTIDE SEQUENCE</scope>
</reference>